<dbReference type="Proteomes" id="UP000031443">
    <property type="component" value="Unassembled WGS sequence"/>
</dbReference>
<proteinExistence type="predicted"/>
<name>M7BKE7_CHEMY</name>
<keyword evidence="2" id="KW-1185">Reference proteome</keyword>
<reference evidence="2" key="1">
    <citation type="journal article" date="2013" name="Nat. Genet.">
        <title>The draft genomes of soft-shell turtle and green sea turtle yield insights into the development and evolution of the turtle-specific body plan.</title>
        <authorList>
            <person name="Wang Z."/>
            <person name="Pascual-Anaya J."/>
            <person name="Zadissa A."/>
            <person name="Li W."/>
            <person name="Niimura Y."/>
            <person name="Huang Z."/>
            <person name="Li C."/>
            <person name="White S."/>
            <person name="Xiong Z."/>
            <person name="Fang D."/>
            <person name="Wang B."/>
            <person name="Ming Y."/>
            <person name="Chen Y."/>
            <person name="Zheng Y."/>
            <person name="Kuraku S."/>
            <person name="Pignatelli M."/>
            <person name="Herrero J."/>
            <person name="Beal K."/>
            <person name="Nozawa M."/>
            <person name="Li Q."/>
            <person name="Wang J."/>
            <person name="Zhang H."/>
            <person name="Yu L."/>
            <person name="Shigenobu S."/>
            <person name="Wang J."/>
            <person name="Liu J."/>
            <person name="Flicek P."/>
            <person name="Searle S."/>
            <person name="Wang J."/>
            <person name="Kuratani S."/>
            <person name="Yin Y."/>
            <person name="Aken B."/>
            <person name="Zhang G."/>
            <person name="Irie N."/>
        </authorList>
    </citation>
    <scope>NUCLEOTIDE SEQUENCE [LARGE SCALE GENOMIC DNA]</scope>
</reference>
<evidence type="ECO:0000313" key="2">
    <source>
        <dbReference type="Proteomes" id="UP000031443"/>
    </source>
</evidence>
<protein>
    <submittedName>
        <fullName evidence="1">Uncharacterized protein</fullName>
    </submittedName>
</protein>
<organism evidence="1 2">
    <name type="scientific">Chelonia mydas</name>
    <name type="common">Green sea-turtle</name>
    <name type="synonym">Chelonia agassizi</name>
    <dbReference type="NCBI Taxonomy" id="8469"/>
    <lineage>
        <taxon>Eukaryota</taxon>
        <taxon>Metazoa</taxon>
        <taxon>Chordata</taxon>
        <taxon>Craniata</taxon>
        <taxon>Vertebrata</taxon>
        <taxon>Euteleostomi</taxon>
        <taxon>Archelosauria</taxon>
        <taxon>Testudinata</taxon>
        <taxon>Testudines</taxon>
        <taxon>Cryptodira</taxon>
        <taxon>Durocryptodira</taxon>
        <taxon>Americhelydia</taxon>
        <taxon>Chelonioidea</taxon>
        <taxon>Cheloniidae</taxon>
        <taxon>Chelonia</taxon>
    </lineage>
</organism>
<dbReference type="EMBL" id="KB525803">
    <property type="protein sequence ID" value="EMP36205.1"/>
    <property type="molecule type" value="Genomic_DNA"/>
</dbReference>
<gene>
    <name evidence="1" type="ORF">UY3_06536</name>
</gene>
<evidence type="ECO:0000313" key="1">
    <source>
        <dbReference type="EMBL" id="EMP36205.1"/>
    </source>
</evidence>
<dbReference type="AlphaFoldDB" id="M7BKE7"/>
<sequence>MNIAKVKTKTPADTPLAFTVQRAKFWVLLSLVNYLETDTELMAWDPLLRVGDRNFWPKSPEELPCLPLASYAEDLMVLDAHEDTIRTQCQWSLSLVLVVCFMEMERETNAAIPIRDSSVLE</sequence>
<accession>M7BKE7</accession>